<dbReference type="EMBL" id="VOHS01000010">
    <property type="protein sequence ID" value="TWW00182.1"/>
    <property type="molecule type" value="Genomic_DNA"/>
</dbReference>
<dbReference type="GO" id="GO:0000160">
    <property type="term" value="P:phosphorelay signal transduction system"/>
    <property type="evidence" value="ECO:0007669"/>
    <property type="project" value="InterPro"/>
</dbReference>
<organism evidence="4 5">
    <name type="scientific">Chitinophaga pinensis</name>
    <dbReference type="NCBI Taxonomy" id="79329"/>
    <lineage>
        <taxon>Bacteria</taxon>
        <taxon>Pseudomonadati</taxon>
        <taxon>Bacteroidota</taxon>
        <taxon>Chitinophagia</taxon>
        <taxon>Chitinophagales</taxon>
        <taxon>Chitinophagaceae</taxon>
        <taxon>Chitinophaga</taxon>
    </lineage>
</organism>
<dbReference type="PANTHER" id="PTHR44591:SF3">
    <property type="entry name" value="RESPONSE REGULATORY DOMAIN-CONTAINING PROTEIN"/>
    <property type="match status" value="1"/>
</dbReference>
<dbReference type="PANTHER" id="PTHR44591">
    <property type="entry name" value="STRESS RESPONSE REGULATOR PROTEIN 1"/>
    <property type="match status" value="1"/>
</dbReference>
<dbReference type="OrthoDB" id="9789181at2"/>
<name>A0A5C6LTE0_9BACT</name>
<dbReference type="InterPro" id="IPR001789">
    <property type="entry name" value="Sig_transdc_resp-reg_receiver"/>
</dbReference>
<gene>
    <name evidence="4" type="ORF">FEF09_12650</name>
</gene>
<dbReference type="Pfam" id="PF00072">
    <property type="entry name" value="Response_reg"/>
    <property type="match status" value="1"/>
</dbReference>
<evidence type="ECO:0000313" key="5">
    <source>
        <dbReference type="Proteomes" id="UP000318815"/>
    </source>
</evidence>
<dbReference type="AlphaFoldDB" id="A0A5C6LTE0"/>
<evidence type="ECO:0000256" key="2">
    <source>
        <dbReference type="PROSITE-ProRule" id="PRU00169"/>
    </source>
</evidence>
<evidence type="ECO:0000256" key="1">
    <source>
        <dbReference type="ARBA" id="ARBA00022553"/>
    </source>
</evidence>
<evidence type="ECO:0000259" key="3">
    <source>
        <dbReference type="PROSITE" id="PS50110"/>
    </source>
</evidence>
<keyword evidence="5" id="KW-1185">Reference proteome</keyword>
<dbReference type="Gene3D" id="3.40.50.2300">
    <property type="match status" value="1"/>
</dbReference>
<dbReference type="RefSeq" id="WP_146305446.1">
    <property type="nucleotide sequence ID" value="NZ_VOHS01000010.1"/>
</dbReference>
<comment type="caution">
    <text evidence="4">The sequence shown here is derived from an EMBL/GenBank/DDBJ whole genome shotgun (WGS) entry which is preliminary data.</text>
</comment>
<protein>
    <submittedName>
        <fullName evidence="4">Response regulator</fullName>
    </submittedName>
</protein>
<feature type="modified residue" description="4-aspartylphosphate" evidence="2">
    <location>
        <position position="53"/>
    </location>
</feature>
<dbReference type="InterPro" id="IPR050595">
    <property type="entry name" value="Bact_response_regulator"/>
</dbReference>
<dbReference type="Proteomes" id="UP000318815">
    <property type="component" value="Unassembled WGS sequence"/>
</dbReference>
<dbReference type="SMART" id="SM00448">
    <property type="entry name" value="REC"/>
    <property type="match status" value="1"/>
</dbReference>
<reference evidence="4 5" key="1">
    <citation type="submission" date="2019-08" db="EMBL/GenBank/DDBJ databases">
        <title>Whole genome sequencing of chitin degrading bacteria Chitinophaga pinensis YS16.</title>
        <authorList>
            <person name="Singh R.P."/>
            <person name="Manchanda G."/>
            <person name="Maurya I.K."/>
            <person name="Joshi N.K."/>
            <person name="Srivastava A.K."/>
        </authorList>
    </citation>
    <scope>NUCLEOTIDE SEQUENCE [LARGE SCALE GENOMIC DNA]</scope>
    <source>
        <strain evidence="4 5">YS-16</strain>
    </source>
</reference>
<sequence>MNARILLIEDKAGLLDTLKSLLELHNYTVYTASNGQEGLSLATRYLPDLVISDITMPVVNGYVLLDSFRADPQLSKIPVLIASAKNEAHEIELVMQKGAAGYLTKPFVFTHLHEEIKRLLGNSITASKE</sequence>
<keyword evidence="1 2" id="KW-0597">Phosphoprotein</keyword>
<dbReference type="SUPFAM" id="SSF52172">
    <property type="entry name" value="CheY-like"/>
    <property type="match status" value="1"/>
</dbReference>
<dbReference type="PROSITE" id="PS50110">
    <property type="entry name" value="RESPONSE_REGULATORY"/>
    <property type="match status" value="1"/>
</dbReference>
<accession>A0A5C6LTE0</accession>
<feature type="domain" description="Response regulatory" evidence="3">
    <location>
        <begin position="4"/>
        <end position="120"/>
    </location>
</feature>
<dbReference type="InterPro" id="IPR011006">
    <property type="entry name" value="CheY-like_superfamily"/>
</dbReference>
<proteinExistence type="predicted"/>
<evidence type="ECO:0000313" key="4">
    <source>
        <dbReference type="EMBL" id="TWW00182.1"/>
    </source>
</evidence>